<dbReference type="Gene3D" id="3.30.420.40">
    <property type="match status" value="2"/>
</dbReference>
<comment type="function">
    <text evidence="8">Catalyzes the phosphorylation of D-xylulose to D-xylulose 5-phosphate.</text>
</comment>
<evidence type="ECO:0000256" key="8">
    <source>
        <dbReference type="HAMAP-Rule" id="MF_02220"/>
    </source>
</evidence>
<evidence type="ECO:0000256" key="3">
    <source>
        <dbReference type="ARBA" id="ARBA00022679"/>
    </source>
</evidence>
<evidence type="ECO:0000313" key="12">
    <source>
        <dbReference type="EMBL" id="SAY43484.1"/>
    </source>
</evidence>
<dbReference type="GO" id="GO:0005524">
    <property type="term" value="F:ATP binding"/>
    <property type="evidence" value="ECO:0007669"/>
    <property type="project" value="UniProtKB-UniRule"/>
</dbReference>
<dbReference type="InterPro" id="IPR018485">
    <property type="entry name" value="FGGY_C"/>
</dbReference>
<feature type="active site" description="Proton acceptor" evidence="8">
    <location>
        <position position="245"/>
    </location>
</feature>
<dbReference type="EC" id="2.7.1.17" evidence="8 9"/>
<evidence type="ECO:0000256" key="5">
    <source>
        <dbReference type="ARBA" id="ARBA00022777"/>
    </source>
</evidence>
<dbReference type="InterPro" id="IPR006000">
    <property type="entry name" value="Xylulokinase"/>
</dbReference>
<dbReference type="InterPro" id="IPR018484">
    <property type="entry name" value="FGGY_N"/>
</dbReference>
<evidence type="ECO:0000256" key="9">
    <source>
        <dbReference type="RuleBase" id="RU364073"/>
    </source>
</evidence>
<dbReference type="AlphaFoldDB" id="A0A1C3HEK7"/>
<keyword evidence="4 8" id="KW-0547">Nucleotide-binding</keyword>
<sequence length="505" mass="54103">MTLYAGIDCGTQGTKVVIVDSTQGAILGEGNAPHRLISQANGRREQEADWWIEALVIAFRQAVTNAGVDAREIHALGVSGQQHGFVPLDADGNVLHSVKLWCDTETAEENARLLQRLGGASGSLETLGLRLATGYTASKILWFKTHHPALWAKLHTVLLPHDYLNFWLTGERIAEYGDASGSGLFDVRTRSWSKTAVELIDDSGRLWQALPPLKSAECCIGTVRPAAAEKLGLGPTVRVSTGGGDNMMAAIGSGNIEAGTLTLSLGTSGTLFAWSAAPVAAESDMIAGFCSSTNGWLPLICTMNVTSATTAVQTLLDEDLAGFNALLAQASPGAGGVEMLPFFNGERVPPLPHARASLHNLDSDNFTRANLCLAVVESATYGLRYGIELFRRQGIEAREIRLTGGGARSAAWRQIVADVMGCPVVCLKAKETAALGGAIQAMWATMLADDPRRNAGALLAELCQRFVALDEATRTRPNAGRQAQYETLYQRYLQRLQQTYPEVQL</sequence>
<dbReference type="Pfam" id="PF02782">
    <property type="entry name" value="FGGY_C"/>
    <property type="match status" value="1"/>
</dbReference>
<dbReference type="NCBIfam" id="TIGR01312">
    <property type="entry name" value="XylB"/>
    <property type="match status" value="1"/>
</dbReference>
<dbReference type="InterPro" id="IPR043129">
    <property type="entry name" value="ATPase_NBD"/>
</dbReference>
<keyword evidence="6 8" id="KW-0067">ATP-binding</keyword>
<keyword evidence="7 8" id="KW-0119">Carbohydrate metabolism</keyword>
<dbReference type="GO" id="GO:0004856">
    <property type="term" value="F:D-xylulokinase activity"/>
    <property type="evidence" value="ECO:0007669"/>
    <property type="project" value="UniProtKB-UniRule"/>
</dbReference>
<evidence type="ECO:0000259" key="11">
    <source>
        <dbReference type="Pfam" id="PF02782"/>
    </source>
</evidence>
<keyword evidence="2 8" id="KW-0859">Xylose metabolism</keyword>
<evidence type="ECO:0000256" key="7">
    <source>
        <dbReference type="ARBA" id="ARBA00023277"/>
    </source>
</evidence>
<dbReference type="InterPro" id="IPR050406">
    <property type="entry name" value="FGGY_Carb_Kinase"/>
</dbReference>
<dbReference type="Pfam" id="PF00370">
    <property type="entry name" value="FGGY_N"/>
    <property type="match status" value="1"/>
</dbReference>
<keyword evidence="3 8" id="KW-0808">Transferase</keyword>
<evidence type="ECO:0000259" key="10">
    <source>
        <dbReference type="Pfam" id="PF00370"/>
    </source>
</evidence>
<dbReference type="InterPro" id="IPR000577">
    <property type="entry name" value="Carb_kinase_FGGY"/>
</dbReference>
<organism evidence="12">
    <name type="scientific">Serratia marcescens</name>
    <dbReference type="NCBI Taxonomy" id="615"/>
    <lineage>
        <taxon>Bacteria</taxon>
        <taxon>Pseudomonadati</taxon>
        <taxon>Pseudomonadota</taxon>
        <taxon>Gammaproteobacteria</taxon>
        <taxon>Enterobacterales</taxon>
        <taxon>Yersiniaceae</taxon>
        <taxon>Serratia</taxon>
    </lineage>
</organism>
<dbReference type="RefSeq" id="WP_141959402.1">
    <property type="nucleotide sequence ID" value="NZ_CP041123.1"/>
</dbReference>
<dbReference type="PIRSF" id="PIRSF000538">
    <property type="entry name" value="GlpK"/>
    <property type="match status" value="1"/>
</dbReference>
<dbReference type="GO" id="GO:0042732">
    <property type="term" value="P:D-xylose metabolic process"/>
    <property type="evidence" value="ECO:0007669"/>
    <property type="project" value="UniProtKB-KW"/>
</dbReference>
<reference evidence="12" key="1">
    <citation type="submission" date="2016-05" db="EMBL/GenBank/DDBJ databases">
        <authorList>
            <person name="Cock P.J.A."/>
            <person name="Cock P.J.A."/>
        </authorList>
    </citation>
    <scope>NUCLEOTIDE SEQUENCE</scope>
    <source>
        <strain evidence="12">PWN146_assembly</strain>
    </source>
</reference>
<dbReference type="CDD" id="cd07809">
    <property type="entry name" value="ASKHA_NBD_FGGY_BaXK-like"/>
    <property type="match status" value="1"/>
</dbReference>
<dbReference type="GO" id="GO:0005998">
    <property type="term" value="P:xylulose catabolic process"/>
    <property type="evidence" value="ECO:0007669"/>
    <property type="project" value="UniProtKB-UniRule"/>
</dbReference>
<dbReference type="PANTHER" id="PTHR43095">
    <property type="entry name" value="SUGAR KINASE"/>
    <property type="match status" value="1"/>
</dbReference>
<dbReference type="PROSITE" id="PS00933">
    <property type="entry name" value="FGGY_KINASES_1"/>
    <property type="match status" value="1"/>
</dbReference>
<comment type="similarity">
    <text evidence="1 8 9">Belongs to the FGGY kinase family.</text>
</comment>
<dbReference type="PANTHER" id="PTHR43095:SF5">
    <property type="entry name" value="XYLULOSE KINASE"/>
    <property type="match status" value="1"/>
</dbReference>
<feature type="binding site" evidence="8">
    <location>
        <begin position="82"/>
        <end position="83"/>
    </location>
    <ligand>
        <name>substrate</name>
    </ligand>
</feature>
<protein>
    <recommendedName>
        <fullName evidence="8 9">Xylulose kinase</fullName>
        <shortName evidence="8 9">Xylulokinase</shortName>
        <ecNumber evidence="8 9">2.7.1.17</ecNumber>
    </recommendedName>
</protein>
<feature type="domain" description="Carbohydrate kinase FGGY N-terminal" evidence="10">
    <location>
        <begin position="4"/>
        <end position="252"/>
    </location>
</feature>
<feature type="site" description="Important for activity" evidence="8">
    <location>
        <position position="8"/>
    </location>
</feature>
<gene>
    <name evidence="8 9 12" type="primary">xylB</name>
    <name evidence="12" type="ORF">PWN146_02175</name>
</gene>
<evidence type="ECO:0000256" key="1">
    <source>
        <dbReference type="ARBA" id="ARBA00009156"/>
    </source>
</evidence>
<feature type="domain" description="Carbohydrate kinase FGGY C-terminal" evidence="11">
    <location>
        <begin position="262"/>
        <end position="444"/>
    </location>
</feature>
<accession>A0A1C3HEK7</accession>
<keyword evidence="5 8" id="KW-0418">Kinase</keyword>
<evidence type="ECO:0000256" key="2">
    <source>
        <dbReference type="ARBA" id="ARBA00022629"/>
    </source>
</evidence>
<dbReference type="InterPro" id="IPR018483">
    <property type="entry name" value="Carb_kinase_FGGY_CS"/>
</dbReference>
<evidence type="ECO:0000256" key="6">
    <source>
        <dbReference type="ARBA" id="ARBA00022840"/>
    </source>
</evidence>
<name>A0A1C3HEK7_SERMA</name>
<proteinExistence type="inferred from homology"/>
<dbReference type="EMBL" id="LT575490">
    <property type="protein sequence ID" value="SAY43484.1"/>
    <property type="molecule type" value="Genomic_DNA"/>
</dbReference>
<dbReference type="HAMAP" id="MF_02220">
    <property type="entry name" value="XylB"/>
    <property type="match status" value="1"/>
</dbReference>
<evidence type="ECO:0000256" key="4">
    <source>
        <dbReference type="ARBA" id="ARBA00022741"/>
    </source>
</evidence>
<comment type="catalytic activity">
    <reaction evidence="8 9">
        <text>D-xylulose + ATP = D-xylulose 5-phosphate + ADP + H(+)</text>
        <dbReference type="Rhea" id="RHEA:10964"/>
        <dbReference type="ChEBI" id="CHEBI:15378"/>
        <dbReference type="ChEBI" id="CHEBI:17140"/>
        <dbReference type="ChEBI" id="CHEBI:30616"/>
        <dbReference type="ChEBI" id="CHEBI:57737"/>
        <dbReference type="ChEBI" id="CHEBI:456216"/>
        <dbReference type="EC" id="2.7.1.17"/>
    </reaction>
</comment>
<dbReference type="SUPFAM" id="SSF53067">
    <property type="entry name" value="Actin-like ATPase domain"/>
    <property type="match status" value="2"/>
</dbReference>